<keyword evidence="2" id="KW-1185">Reference proteome</keyword>
<sequence length="180" mass="20696">MHKTFLVTENMKERIVLFISVFFFMCSCSNTSEMGIEKLVSNFVQSSLPETWTYEPIAYSVTDSAMSKVEDTKQYQELVEAQARLDSSFIHDETIGYYEEMKKLKSKFTPHYIGKKIIHAYLCSTNFGDSLFINTYIVGADGDITKSNTTSVYVSSPDSMRMESTKKQLKQFLDEAVKWK</sequence>
<proteinExistence type="predicted"/>
<gene>
    <name evidence="1" type="ORF">DWY20_14520</name>
</gene>
<evidence type="ECO:0000313" key="2">
    <source>
        <dbReference type="Proteomes" id="UP000285864"/>
    </source>
</evidence>
<protein>
    <submittedName>
        <fullName evidence="1">Uncharacterized protein</fullName>
    </submittedName>
</protein>
<dbReference type="EMBL" id="QRUU01000131">
    <property type="protein sequence ID" value="RGR88802.1"/>
    <property type="molecule type" value="Genomic_DNA"/>
</dbReference>
<reference evidence="1 2" key="1">
    <citation type="submission" date="2018-08" db="EMBL/GenBank/DDBJ databases">
        <title>A genome reference for cultivated species of the human gut microbiota.</title>
        <authorList>
            <person name="Zou Y."/>
            <person name="Xue W."/>
            <person name="Luo G."/>
        </authorList>
    </citation>
    <scope>NUCLEOTIDE SEQUENCE [LARGE SCALE GENOMIC DNA]</scope>
    <source>
        <strain evidence="1 2">AF24-2</strain>
    </source>
</reference>
<evidence type="ECO:0000313" key="1">
    <source>
        <dbReference type="EMBL" id="RGR88802.1"/>
    </source>
</evidence>
<comment type="caution">
    <text evidence="1">The sequence shown here is derived from an EMBL/GenBank/DDBJ whole genome shotgun (WGS) entry which is preliminary data.</text>
</comment>
<dbReference type="AlphaFoldDB" id="A0A412G775"/>
<dbReference type="Proteomes" id="UP000285864">
    <property type="component" value="Unassembled WGS sequence"/>
</dbReference>
<dbReference type="PROSITE" id="PS51257">
    <property type="entry name" value="PROKAR_LIPOPROTEIN"/>
    <property type="match status" value="1"/>
</dbReference>
<organism evidence="1 2">
    <name type="scientific">Phocaeicola coprocola</name>
    <dbReference type="NCBI Taxonomy" id="310298"/>
    <lineage>
        <taxon>Bacteria</taxon>
        <taxon>Pseudomonadati</taxon>
        <taxon>Bacteroidota</taxon>
        <taxon>Bacteroidia</taxon>
        <taxon>Bacteroidales</taxon>
        <taxon>Bacteroidaceae</taxon>
        <taxon>Phocaeicola</taxon>
    </lineage>
</organism>
<accession>A0A412G775</accession>
<name>A0A412G775_9BACT</name>